<dbReference type="GO" id="GO:0009424">
    <property type="term" value="C:bacterial-type flagellum hook"/>
    <property type="evidence" value="ECO:0007669"/>
    <property type="project" value="UniProtKB-UniRule"/>
</dbReference>
<dbReference type="InterPro" id="IPR010809">
    <property type="entry name" value="FliD_C"/>
</dbReference>
<dbReference type="InterPro" id="IPR003481">
    <property type="entry name" value="FliD_N"/>
</dbReference>
<keyword evidence="3" id="KW-0175">Coiled coil</keyword>
<dbReference type="AlphaFoldDB" id="A0A1I5WMI1"/>
<keyword evidence="8" id="KW-0966">Cell projection</keyword>
<evidence type="ECO:0000256" key="2">
    <source>
        <dbReference type="ARBA" id="ARBA00011255"/>
    </source>
</evidence>
<dbReference type="GO" id="GO:0005576">
    <property type="term" value="C:extracellular region"/>
    <property type="evidence" value="ECO:0007669"/>
    <property type="project" value="UniProtKB-SubCell"/>
</dbReference>
<keyword evidence="8" id="KW-0969">Cilium</keyword>
<evidence type="ECO:0000256" key="5">
    <source>
        <dbReference type="RuleBase" id="RU362066"/>
    </source>
</evidence>
<dbReference type="RefSeq" id="WP_025747916.1">
    <property type="nucleotide sequence ID" value="NZ_FOXR01000018.1"/>
</dbReference>
<reference evidence="8 9" key="1">
    <citation type="submission" date="2016-10" db="EMBL/GenBank/DDBJ databases">
        <authorList>
            <person name="de Groot N.N."/>
        </authorList>
    </citation>
    <scope>NUCLEOTIDE SEQUENCE [LARGE SCALE GENOMIC DNA]</scope>
    <source>
        <strain evidence="8 9">DSM 20678</strain>
    </source>
</reference>
<keyword evidence="5" id="KW-0964">Secreted</keyword>
<evidence type="ECO:0000256" key="1">
    <source>
        <dbReference type="ARBA" id="ARBA00009764"/>
    </source>
</evidence>
<dbReference type="GO" id="GO:0007155">
    <property type="term" value="P:cell adhesion"/>
    <property type="evidence" value="ECO:0007669"/>
    <property type="project" value="InterPro"/>
</dbReference>
<name>A0A1I5WMI1_9FIRM</name>
<proteinExistence type="inferred from homology"/>
<comment type="similarity">
    <text evidence="1 5">Belongs to the FliD family.</text>
</comment>
<comment type="function">
    <text evidence="5">Required for morphogenesis and for the elongation of the flagellar filament by facilitating polymerization of the flagellin monomers at the tip of growing filament. Forms a capping structure, which prevents flagellin subunits (transported through the central channel of the flagellum) from leaking out without polymerization at the distal end.</text>
</comment>
<feature type="domain" description="Flagellar hook-associated protein 2 C-terminal" evidence="7">
    <location>
        <begin position="260"/>
        <end position="548"/>
    </location>
</feature>
<keyword evidence="8" id="KW-0282">Flagellum</keyword>
<dbReference type="GO" id="GO:0009421">
    <property type="term" value="C:bacterial-type flagellum filament cap"/>
    <property type="evidence" value="ECO:0007669"/>
    <property type="project" value="InterPro"/>
</dbReference>
<protein>
    <recommendedName>
        <fullName evidence="5">Flagellar hook-associated protein 2</fullName>
        <shortName evidence="5">HAP2</shortName>
    </recommendedName>
    <alternativeName>
        <fullName evidence="5">Flagellar cap protein</fullName>
    </alternativeName>
</protein>
<evidence type="ECO:0000313" key="9">
    <source>
        <dbReference type="Proteomes" id="UP000198577"/>
    </source>
</evidence>
<comment type="subcellular location">
    <subcellularLocation>
        <location evidence="5">Secreted</location>
    </subcellularLocation>
    <subcellularLocation>
        <location evidence="5">Bacterial flagellum</location>
    </subcellularLocation>
</comment>
<dbReference type="GO" id="GO:0071973">
    <property type="term" value="P:bacterial-type flagellum-dependent cell motility"/>
    <property type="evidence" value="ECO:0007669"/>
    <property type="project" value="TreeGrafter"/>
</dbReference>
<sequence length="563" mass="63399">MPVDSTYSTYSPGMLRIGGLASGLDVDSIIQDLMRIEQMKVDRLKQERQLVEWRKEAYREITNLLRAFQDEFFNMLKTDTYMLSSNTYKTFNVTSSAEAYVTATANASAMEGSYAITKIQRLATPTIIKGTTWAFPDGKTLDSTLEQLGLVAADGRAEFSINGVTFLIGTPSEGEELSGDTVVIDPTKTSMRQLMNIINTNSKAGVNLFYSSIEKRFILQTKATGAATISLYQNMTDVTGTFLRDIGLLADGAEKEKIDGTDAVVTFQKVGGTGTIDWVSATNTFTIDGVTYTLKNTTPDGMAPITITVTQDVDRAYNAIKNFVDKYNELIDKINGKLNEERFRDYPPLTDAQKKEMSEKEIELWEQKAKSGLLRGDSILQNIVYNMRRALVDAVEGVGINLSSIGITTGSYFERGKLHIDENKLKEALRNNPEQVMQLFIKKSSIDYSPNLDSDSRIQRYNESGLMYRISDVLMDNIRTTRDKYGRKGILLEKAGIVGDITEFQNMMDAELRRLDKRIDAAVEAMIRQENRYWAQFTALEKAIQRMNMQSMWLMQQMGMNQY</sequence>
<evidence type="ECO:0000313" key="8">
    <source>
        <dbReference type="EMBL" id="SFQ20995.1"/>
    </source>
</evidence>
<evidence type="ECO:0000256" key="3">
    <source>
        <dbReference type="ARBA" id="ARBA00023054"/>
    </source>
</evidence>
<organism evidence="8 9">
    <name type="scientific">Caldicoprobacter faecalis</name>
    <dbReference type="NCBI Taxonomy" id="937334"/>
    <lineage>
        <taxon>Bacteria</taxon>
        <taxon>Bacillati</taxon>
        <taxon>Bacillota</taxon>
        <taxon>Clostridia</taxon>
        <taxon>Caldicoprobacterales</taxon>
        <taxon>Caldicoprobacteraceae</taxon>
        <taxon>Caldicoprobacter</taxon>
    </lineage>
</organism>
<dbReference type="Proteomes" id="UP000198577">
    <property type="component" value="Unassembled WGS sequence"/>
</dbReference>
<dbReference type="PANTHER" id="PTHR30288:SF0">
    <property type="entry name" value="FLAGELLAR HOOK-ASSOCIATED PROTEIN 2"/>
    <property type="match status" value="1"/>
</dbReference>
<keyword evidence="4 5" id="KW-0975">Bacterial flagellum</keyword>
<evidence type="ECO:0000256" key="4">
    <source>
        <dbReference type="ARBA" id="ARBA00023143"/>
    </source>
</evidence>
<keyword evidence="9" id="KW-1185">Reference proteome</keyword>
<dbReference type="OrthoDB" id="9776025at2"/>
<comment type="subunit">
    <text evidence="2 5">Homopentamer.</text>
</comment>
<gene>
    <name evidence="8" type="ORF">SAMN05444406_1186</name>
</gene>
<dbReference type="Pfam" id="PF02465">
    <property type="entry name" value="FliD_N"/>
    <property type="match status" value="1"/>
</dbReference>
<evidence type="ECO:0000259" key="6">
    <source>
        <dbReference type="Pfam" id="PF02465"/>
    </source>
</evidence>
<dbReference type="STRING" id="937334.SAMN05444406_1186"/>
<evidence type="ECO:0000259" key="7">
    <source>
        <dbReference type="Pfam" id="PF07195"/>
    </source>
</evidence>
<dbReference type="EMBL" id="FOXR01000018">
    <property type="protein sequence ID" value="SFQ20995.1"/>
    <property type="molecule type" value="Genomic_DNA"/>
</dbReference>
<dbReference type="PANTHER" id="PTHR30288">
    <property type="entry name" value="FLAGELLAR CAP/ASSEMBLY PROTEIN FLID"/>
    <property type="match status" value="1"/>
</dbReference>
<accession>A0A1I5WMI1</accession>
<feature type="domain" description="Flagellar hook-associated protein 2 N-terminal" evidence="6">
    <location>
        <begin position="22"/>
        <end position="124"/>
    </location>
</feature>
<dbReference type="InterPro" id="IPR040026">
    <property type="entry name" value="FliD"/>
</dbReference>
<dbReference type="Pfam" id="PF07195">
    <property type="entry name" value="FliD_C"/>
    <property type="match status" value="1"/>
</dbReference>